<feature type="transmembrane region" description="Helical" evidence="4">
    <location>
        <begin position="210"/>
        <end position="228"/>
    </location>
</feature>
<dbReference type="GO" id="GO:0052621">
    <property type="term" value="F:diguanylate cyclase activity"/>
    <property type="evidence" value="ECO:0007669"/>
    <property type="project" value="UniProtKB-EC"/>
</dbReference>
<dbReference type="SUPFAM" id="SSF55073">
    <property type="entry name" value="Nucleotide cyclase"/>
    <property type="match status" value="1"/>
</dbReference>
<dbReference type="RefSeq" id="WP_123420628.1">
    <property type="nucleotide sequence ID" value="NZ_RJUL01000002.1"/>
</dbReference>
<evidence type="ECO:0000313" key="6">
    <source>
        <dbReference type="EMBL" id="ROQ29677.1"/>
    </source>
</evidence>
<accession>A0A3N1PSD2</accession>
<name>A0A3N1PSD2_9GAMM</name>
<dbReference type="AlphaFoldDB" id="A0A3N1PSD2"/>
<evidence type="ECO:0000256" key="2">
    <source>
        <dbReference type="ARBA" id="ARBA00012528"/>
    </source>
</evidence>
<dbReference type="NCBIfam" id="TIGR00254">
    <property type="entry name" value="GGDEF"/>
    <property type="match status" value="1"/>
</dbReference>
<dbReference type="PANTHER" id="PTHR45138">
    <property type="entry name" value="REGULATORY COMPONENTS OF SENSORY TRANSDUCTION SYSTEM"/>
    <property type="match status" value="1"/>
</dbReference>
<reference evidence="6 7" key="1">
    <citation type="submission" date="2018-11" db="EMBL/GenBank/DDBJ databases">
        <title>Genomic Encyclopedia of Type Strains, Phase IV (KMG-IV): sequencing the most valuable type-strain genomes for metagenomic binning, comparative biology and taxonomic classification.</title>
        <authorList>
            <person name="Goeker M."/>
        </authorList>
    </citation>
    <scope>NUCLEOTIDE SEQUENCE [LARGE SCALE GENOMIC DNA]</scope>
    <source>
        <strain evidence="6 7">DSM 21945</strain>
    </source>
</reference>
<feature type="transmembrane region" description="Helical" evidence="4">
    <location>
        <begin position="121"/>
        <end position="139"/>
    </location>
</feature>
<feature type="transmembrane region" description="Helical" evidence="4">
    <location>
        <begin position="159"/>
        <end position="179"/>
    </location>
</feature>
<evidence type="ECO:0000256" key="3">
    <source>
        <dbReference type="ARBA" id="ARBA00034247"/>
    </source>
</evidence>
<dbReference type="EC" id="2.7.7.65" evidence="2"/>
<dbReference type="STRING" id="584787.GCA_001247655_01556"/>
<comment type="catalytic activity">
    <reaction evidence="3">
        <text>2 GTP = 3',3'-c-di-GMP + 2 diphosphate</text>
        <dbReference type="Rhea" id="RHEA:24898"/>
        <dbReference type="ChEBI" id="CHEBI:33019"/>
        <dbReference type="ChEBI" id="CHEBI:37565"/>
        <dbReference type="ChEBI" id="CHEBI:58805"/>
        <dbReference type="EC" id="2.7.7.65"/>
    </reaction>
</comment>
<dbReference type="EMBL" id="RJUL01000002">
    <property type="protein sequence ID" value="ROQ29677.1"/>
    <property type="molecule type" value="Genomic_DNA"/>
</dbReference>
<sequence>MLQRQRFTPLLPSGFILLLAGLACAFSARISGDWAMAISWLPYALAAVGLWLAIQFSKRQLLLSVVLTLAGYLLVQSFLQRPISEPLVRYVYTLLILALPLALLLNQLAMERGLSHPNAMTLYSLVVLGFLVAVVSYLMQGQALVASLDAYFAPRGYDGMVISTNGLVLSLLLLLASFITFFFQKGIIAAGLFCVVLANLLPLYFLDVPFISSIFAIAALVIALLTGIKDSHDLAYRDALTGLNGRRKLFERLAGMSRHYSLAMLDIDHFKSFNDTYGHDVGDDVLAMVASKIAQVKGGGEVFRYGGEEFTLIFPGMGASDAQTHLNDVRELIATTPFVIRDKTKRKQGTAEQRGKGGKGTKTVQITVSIGVSEKDKGQELPEQIIKAADKALYKAKKQGRNCVVAG</sequence>
<evidence type="ECO:0000256" key="4">
    <source>
        <dbReference type="SAM" id="Phobius"/>
    </source>
</evidence>
<feature type="transmembrane region" description="Helical" evidence="4">
    <location>
        <begin position="61"/>
        <end position="79"/>
    </location>
</feature>
<evidence type="ECO:0000313" key="7">
    <source>
        <dbReference type="Proteomes" id="UP000268033"/>
    </source>
</evidence>
<dbReference type="PROSITE" id="PS50887">
    <property type="entry name" value="GGDEF"/>
    <property type="match status" value="1"/>
</dbReference>
<dbReference type="InterPro" id="IPR043128">
    <property type="entry name" value="Rev_trsase/Diguanyl_cyclase"/>
</dbReference>
<comment type="pathway">
    <text evidence="1">Purine metabolism; 3',5'-cyclic di-GMP biosynthesis.</text>
</comment>
<dbReference type="Pfam" id="PF00990">
    <property type="entry name" value="GGDEF"/>
    <property type="match status" value="2"/>
</dbReference>
<dbReference type="Gene3D" id="3.30.70.270">
    <property type="match status" value="1"/>
</dbReference>
<dbReference type="GO" id="GO:0043709">
    <property type="term" value="P:cell adhesion involved in single-species biofilm formation"/>
    <property type="evidence" value="ECO:0007669"/>
    <property type="project" value="TreeGrafter"/>
</dbReference>
<organism evidence="6 7">
    <name type="scientific">Gallaecimonas pentaromativorans</name>
    <dbReference type="NCBI Taxonomy" id="584787"/>
    <lineage>
        <taxon>Bacteria</taxon>
        <taxon>Pseudomonadati</taxon>
        <taxon>Pseudomonadota</taxon>
        <taxon>Gammaproteobacteria</taxon>
        <taxon>Enterobacterales</taxon>
        <taxon>Gallaecimonadaceae</taxon>
        <taxon>Gallaecimonas</taxon>
    </lineage>
</organism>
<keyword evidence="4" id="KW-1133">Transmembrane helix</keyword>
<dbReference type="InterPro" id="IPR050469">
    <property type="entry name" value="Diguanylate_Cyclase"/>
</dbReference>
<dbReference type="GO" id="GO:0005886">
    <property type="term" value="C:plasma membrane"/>
    <property type="evidence" value="ECO:0007669"/>
    <property type="project" value="TreeGrafter"/>
</dbReference>
<dbReference type="InterPro" id="IPR000160">
    <property type="entry name" value="GGDEF_dom"/>
</dbReference>
<feature type="transmembrane region" description="Helical" evidence="4">
    <location>
        <begin position="91"/>
        <end position="109"/>
    </location>
</feature>
<feature type="transmembrane region" description="Helical" evidence="4">
    <location>
        <begin position="186"/>
        <end position="204"/>
    </location>
</feature>
<keyword evidence="4" id="KW-0472">Membrane</keyword>
<comment type="caution">
    <text evidence="6">The sequence shown here is derived from an EMBL/GenBank/DDBJ whole genome shotgun (WGS) entry which is preliminary data.</text>
</comment>
<feature type="domain" description="GGDEF" evidence="5">
    <location>
        <begin position="258"/>
        <end position="407"/>
    </location>
</feature>
<proteinExistence type="predicted"/>
<keyword evidence="4" id="KW-0812">Transmembrane</keyword>
<evidence type="ECO:0000259" key="5">
    <source>
        <dbReference type="PROSITE" id="PS50887"/>
    </source>
</evidence>
<dbReference type="CDD" id="cd01949">
    <property type="entry name" value="GGDEF"/>
    <property type="match status" value="1"/>
</dbReference>
<evidence type="ECO:0000256" key="1">
    <source>
        <dbReference type="ARBA" id="ARBA00004665"/>
    </source>
</evidence>
<dbReference type="PROSITE" id="PS51257">
    <property type="entry name" value="PROKAR_LIPOPROTEIN"/>
    <property type="match status" value="1"/>
</dbReference>
<dbReference type="Proteomes" id="UP000268033">
    <property type="component" value="Unassembled WGS sequence"/>
</dbReference>
<protein>
    <recommendedName>
        <fullName evidence="2">diguanylate cyclase</fullName>
        <ecNumber evidence="2">2.7.7.65</ecNumber>
    </recommendedName>
</protein>
<dbReference type="PANTHER" id="PTHR45138:SF9">
    <property type="entry name" value="DIGUANYLATE CYCLASE DGCM-RELATED"/>
    <property type="match status" value="1"/>
</dbReference>
<dbReference type="InterPro" id="IPR029787">
    <property type="entry name" value="Nucleotide_cyclase"/>
</dbReference>
<keyword evidence="7" id="KW-1185">Reference proteome</keyword>
<feature type="transmembrane region" description="Helical" evidence="4">
    <location>
        <begin position="37"/>
        <end position="54"/>
    </location>
</feature>
<dbReference type="SMART" id="SM00267">
    <property type="entry name" value="GGDEF"/>
    <property type="match status" value="1"/>
</dbReference>
<dbReference type="GO" id="GO:1902201">
    <property type="term" value="P:negative regulation of bacterial-type flagellum-dependent cell motility"/>
    <property type="evidence" value="ECO:0007669"/>
    <property type="project" value="TreeGrafter"/>
</dbReference>
<gene>
    <name evidence="6" type="ORF">EDC28_10242</name>
</gene>